<accession>A0A556MK27</accession>
<sequence>MKTTITILALLCFSFVGFSQANTVTLIQKFADCAPVTQRLIQANFSTQERMELESDARKLAKLNYVMAQSYRFADNQMVLRSQRQLFDAKLYDSYRKKDRRVTVFDSTTGLYVELYSWNEMDAQLSQIDLQYDIAFSK</sequence>
<dbReference type="OrthoDB" id="9553476at2"/>
<dbReference type="RefSeq" id="WP_144334303.1">
    <property type="nucleotide sequence ID" value="NZ_VLPL01000009.1"/>
</dbReference>
<name>A0A556MK27_9FLAO</name>
<proteinExistence type="predicted"/>
<gene>
    <name evidence="2" type="ORF">FO442_16385</name>
</gene>
<dbReference type="Proteomes" id="UP000316008">
    <property type="component" value="Unassembled WGS sequence"/>
</dbReference>
<keyword evidence="3" id="KW-1185">Reference proteome</keyword>
<evidence type="ECO:0000313" key="2">
    <source>
        <dbReference type="EMBL" id="TSJ40175.1"/>
    </source>
</evidence>
<reference evidence="2 3" key="1">
    <citation type="submission" date="2019-07" db="EMBL/GenBank/DDBJ databases">
        <authorList>
            <person name="Huq M.A."/>
        </authorList>
    </citation>
    <scope>NUCLEOTIDE SEQUENCE [LARGE SCALE GENOMIC DNA]</scope>
    <source>
        <strain evidence="2 3">MAH-3</strain>
    </source>
</reference>
<comment type="caution">
    <text evidence="2">The sequence shown here is derived from an EMBL/GenBank/DDBJ whole genome shotgun (WGS) entry which is preliminary data.</text>
</comment>
<dbReference type="AlphaFoldDB" id="A0A556MK27"/>
<evidence type="ECO:0008006" key="4">
    <source>
        <dbReference type="Google" id="ProtNLM"/>
    </source>
</evidence>
<feature type="signal peptide" evidence="1">
    <location>
        <begin position="1"/>
        <end position="21"/>
    </location>
</feature>
<keyword evidence="1" id="KW-0732">Signal</keyword>
<protein>
    <recommendedName>
        <fullName evidence="4">DUF4252 domain-containing protein</fullName>
    </recommendedName>
</protein>
<feature type="chain" id="PRO_5022198421" description="DUF4252 domain-containing protein" evidence="1">
    <location>
        <begin position="22"/>
        <end position="138"/>
    </location>
</feature>
<organism evidence="2 3">
    <name type="scientific">Fluviicola chungangensis</name>
    <dbReference type="NCBI Taxonomy" id="2597671"/>
    <lineage>
        <taxon>Bacteria</taxon>
        <taxon>Pseudomonadati</taxon>
        <taxon>Bacteroidota</taxon>
        <taxon>Flavobacteriia</taxon>
        <taxon>Flavobacteriales</taxon>
        <taxon>Crocinitomicaceae</taxon>
        <taxon>Fluviicola</taxon>
    </lineage>
</organism>
<evidence type="ECO:0000256" key="1">
    <source>
        <dbReference type="SAM" id="SignalP"/>
    </source>
</evidence>
<dbReference type="EMBL" id="VLPL01000009">
    <property type="protein sequence ID" value="TSJ40175.1"/>
    <property type="molecule type" value="Genomic_DNA"/>
</dbReference>
<evidence type="ECO:0000313" key="3">
    <source>
        <dbReference type="Proteomes" id="UP000316008"/>
    </source>
</evidence>